<dbReference type="PANTHER" id="PTHR43280:SF2">
    <property type="entry name" value="HTH-TYPE TRANSCRIPTIONAL REGULATOR EXSA"/>
    <property type="match status" value="1"/>
</dbReference>
<keyword evidence="1" id="KW-0805">Transcription regulation</keyword>
<dbReference type="Gene3D" id="1.10.10.60">
    <property type="entry name" value="Homeodomain-like"/>
    <property type="match status" value="2"/>
</dbReference>
<dbReference type="PANTHER" id="PTHR43280">
    <property type="entry name" value="ARAC-FAMILY TRANSCRIPTIONAL REGULATOR"/>
    <property type="match status" value="1"/>
</dbReference>
<dbReference type="Gene3D" id="3.40.50.2300">
    <property type="match status" value="1"/>
</dbReference>
<dbReference type="SUPFAM" id="SSF52172">
    <property type="entry name" value="CheY-like"/>
    <property type="match status" value="1"/>
</dbReference>
<evidence type="ECO:0000256" key="3">
    <source>
        <dbReference type="ARBA" id="ARBA00023163"/>
    </source>
</evidence>
<dbReference type="PRINTS" id="PR00032">
    <property type="entry name" value="HTHARAC"/>
</dbReference>
<dbReference type="EMBL" id="SIRE01000025">
    <property type="protein sequence ID" value="TBL71597.1"/>
    <property type="molecule type" value="Genomic_DNA"/>
</dbReference>
<dbReference type="Pfam" id="PF00072">
    <property type="entry name" value="Response_reg"/>
    <property type="match status" value="1"/>
</dbReference>
<evidence type="ECO:0000256" key="4">
    <source>
        <dbReference type="PROSITE-ProRule" id="PRU00169"/>
    </source>
</evidence>
<dbReference type="InterPro" id="IPR009057">
    <property type="entry name" value="Homeodomain-like_sf"/>
</dbReference>
<keyword evidence="4" id="KW-0597">Phosphoprotein</keyword>
<dbReference type="CDD" id="cd17536">
    <property type="entry name" value="REC_YesN-like"/>
    <property type="match status" value="1"/>
</dbReference>
<keyword evidence="8" id="KW-1185">Reference proteome</keyword>
<keyword evidence="3" id="KW-0804">Transcription</keyword>
<evidence type="ECO:0000256" key="1">
    <source>
        <dbReference type="ARBA" id="ARBA00023015"/>
    </source>
</evidence>
<organism evidence="7 8">
    <name type="scientific">Paenibacillus thalictri</name>
    <dbReference type="NCBI Taxonomy" id="2527873"/>
    <lineage>
        <taxon>Bacteria</taxon>
        <taxon>Bacillati</taxon>
        <taxon>Bacillota</taxon>
        <taxon>Bacilli</taxon>
        <taxon>Bacillales</taxon>
        <taxon>Paenibacillaceae</taxon>
        <taxon>Paenibacillus</taxon>
    </lineage>
</organism>
<comment type="caution">
    <text evidence="7">The sequence shown here is derived from an EMBL/GenBank/DDBJ whole genome shotgun (WGS) entry which is preliminary data.</text>
</comment>
<keyword evidence="2" id="KW-0238">DNA-binding</keyword>
<accession>A0A4Q9DGX4</accession>
<dbReference type="AlphaFoldDB" id="A0A4Q9DGX4"/>
<name>A0A4Q9DGX4_9BACL</name>
<dbReference type="SUPFAM" id="SSF46689">
    <property type="entry name" value="Homeodomain-like"/>
    <property type="match status" value="2"/>
</dbReference>
<dbReference type="Proteomes" id="UP000293142">
    <property type="component" value="Unassembled WGS sequence"/>
</dbReference>
<evidence type="ECO:0000313" key="7">
    <source>
        <dbReference type="EMBL" id="TBL71597.1"/>
    </source>
</evidence>
<evidence type="ECO:0000259" key="6">
    <source>
        <dbReference type="PROSITE" id="PS50110"/>
    </source>
</evidence>
<feature type="domain" description="HTH araC/xylS-type" evidence="5">
    <location>
        <begin position="446"/>
        <end position="544"/>
    </location>
</feature>
<dbReference type="Pfam" id="PF12833">
    <property type="entry name" value="HTH_18"/>
    <property type="match status" value="1"/>
</dbReference>
<dbReference type="GO" id="GO:0003700">
    <property type="term" value="F:DNA-binding transcription factor activity"/>
    <property type="evidence" value="ECO:0007669"/>
    <property type="project" value="InterPro"/>
</dbReference>
<dbReference type="InterPro" id="IPR020449">
    <property type="entry name" value="Tscrpt_reg_AraC-type_HTH"/>
</dbReference>
<proteinExistence type="predicted"/>
<dbReference type="GO" id="GO:0000160">
    <property type="term" value="P:phosphorelay signal transduction system"/>
    <property type="evidence" value="ECO:0007669"/>
    <property type="project" value="InterPro"/>
</dbReference>
<evidence type="ECO:0000256" key="2">
    <source>
        <dbReference type="ARBA" id="ARBA00023125"/>
    </source>
</evidence>
<dbReference type="RefSeq" id="WP_131017174.1">
    <property type="nucleotide sequence ID" value="NZ_SIRE01000025.1"/>
</dbReference>
<feature type="domain" description="Response regulatory" evidence="6">
    <location>
        <begin position="3"/>
        <end position="120"/>
    </location>
</feature>
<feature type="modified residue" description="4-aspartylphosphate" evidence="4">
    <location>
        <position position="55"/>
    </location>
</feature>
<protein>
    <submittedName>
        <fullName evidence="7">Response regulator</fullName>
    </submittedName>
</protein>
<dbReference type="SMART" id="SM00448">
    <property type="entry name" value="REC"/>
    <property type="match status" value="1"/>
</dbReference>
<sequence>MFELLIVDDEKFVVHNLATTYPWEELGITAVHTAYSAKEALQLIQYENIHIVITDIRMPGISGLELIEKIRALSGKTKCILLSGHSDFSYAQQAVSSGVVAYLLKPVKEDELLHTVRIAIEQIEAAWNEIVSQQRTLYTLSEHLPQLRGALLNDLLQGKYIPPQTLDKKLLMYKLQAKRDQQFVMMFVRMEQGFSSYDDYSRSLLEFAITNIGEEIFGEQFYLWQCKDIYDYLVFVIMPKTDHAANRVHDEQISRKVLEKLSLQLQDSVVQYLKGSVSVLLSDWGRFPEQIYPYYQNAISIIRRHPENVQGFFISSIHDNEKQPAEFQPLRSLYQPPLLVHLLEAGRWDAAVQKLLDIIRELKGRKSYIYEYVQETAMALRAAVMQTVHKQGLPLEHLAAAELLGMPEHEAAHSVDSLETWGSRLILSLQEHALKEAKGSHHSSVQKAQQFVHSNLEHDISLQSLADHVYLHPAYLSKIFKLETGEGVSDYIYRLRMEKASYLLIETNEKIHEISKKSGYPNPSHFSRVFKKYFDMTPEEYRSKEV</sequence>
<dbReference type="InterPro" id="IPR011006">
    <property type="entry name" value="CheY-like_superfamily"/>
</dbReference>
<dbReference type="OrthoDB" id="9794370at2"/>
<reference evidence="7 8" key="1">
    <citation type="submission" date="2019-02" db="EMBL/GenBank/DDBJ databases">
        <title>Paenibacillus sp. nov., isolated from surface-sterilized tissue of Thalictrum simplex L.</title>
        <authorList>
            <person name="Tuo L."/>
        </authorList>
    </citation>
    <scope>NUCLEOTIDE SEQUENCE [LARGE SCALE GENOMIC DNA]</scope>
    <source>
        <strain evidence="7 8">N2SHLJ1</strain>
    </source>
</reference>
<evidence type="ECO:0000313" key="8">
    <source>
        <dbReference type="Proteomes" id="UP000293142"/>
    </source>
</evidence>
<dbReference type="SMART" id="SM00342">
    <property type="entry name" value="HTH_ARAC"/>
    <property type="match status" value="1"/>
</dbReference>
<gene>
    <name evidence="7" type="ORF">EYB31_29940</name>
</gene>
<dbReference type="InterPro" id="IPR018060">
    <property type="entry name" value="HTH_AraC"/>
</dbReference>
<dbReference type="PROSITE" id="PS01124">
    <property type="entry name" value="HTH_ARAC_FAMILY_2"/>
    <property type="match status" value="1"/>
</dbReference>
<dbReference type="PROSITE" id="PS50110">
    <property type="entry name" value="RESPONSE_REGULATORY"/>
    <property type="match status" value="1"/>
</dbReference>
<dbReference type="GO" id="GO:0043565">
    <property type="term" value="F:sequence-specific DNA binding"/>
    <property type="evidence" value="ECO:0007669"/>
    <property type="project" value="InterPro"/>
</dbReference>
<evidence type="ECO:0000259" key="5">
    <source>
        <dbReference type="PROSITE" id="PS01124"/>
    </source>
</evidence>
<dbReference type="InterPro" id="IPR001789">
    <property type="entry name" value="Sig_transdc_resp-reg_receiver"/>
</dbReference>